<accession>A0ABY8VHB6</accession>
<evidence type="ECO:0000313" key="2">
    <source>
        <dbReference type="EMBL" id="WIM68155.1"/>
    </source>
</evidence>
<keyword evidence="1" id="KW-0812">Transmembrane</keyword>
<keyword evidence="1" id="KW-1133">Transmembrane helix</keyword>
<keyword evidence="3" id="KW-1185">Reference proteome</keyword>
<feature type="transmembrane region" description="Helical" evidence="1">
    <location>
        <begin position="12"/>
        <end position="30"/>
    </location>
</feature>
<dbReference type="EMBL" id="CP126969">
    <property type="protein sequence ID" value="WIM68155.1"/>
    <property type="molecule type" value="Genomic_DNA"/>
</dbReference>
<proteinExistence type="predicted"/>
<evidence type="ECO:0000256" key="1">
    <source>
        <dbReference type="SAM" id="Phobius"/>
    </source>
</evidence>
<protein>
    <recommendedName>
        <fullName evidence="4">Secreted protein</fullName>
    </recommendedName>
</protein>
<keyword evidence="1" id="KW-0472">Membrane</keyword>
<dbReference type="Proteomes" id="UP001225598">
    <property type="component" value="Chromosome"/>
</dbReference>
<sequence>MLKLTKDDKGWLGIVIALWLIALFALIFILPKGNVQSAPTKSLAAAVNQSTPAQGPAMATDMEIDLGKVYGDDYAGYMTLCSNEPPELVEAKKSVLEADTKISPDENYIMLLPADESSPVKLDALPADKFDLCPVLGGQPFIMQEPQPIQYPIPLHKENGKWTMGYRL</sequence>
<evidence type="ECO:0008006" key="4">
    <source>
        <dbReference type="Google" id="ProtNLM"/>
    </source>
</evidence>
<name>A0ABY8VHB6_9CORY</name>
<evidence type="ECO:0000313" key="3">
    <source>
        <dbReference type="Proteomes" id="UP001225598"/>
    </source>
</evidence>
<reference evidence="2 3" key="1">
    <citation type="submission" date="2023-05" db="EMBL/GenBank/DDBJ databases">
        <title>Corynebacterium suedekumii sp. nov. and Corynebacterium breve sp. nov. isolated from raw cow's milk.</title>
        <authorList>
            <person name="Baer M.K."/>
            <person name="Mehl L."/>
            <person name="Hellmuth R."/>
            <person name="Marke G."/>
            <person name="Lipski A."/>
        </authorList>
    </citation>
    <scope>NUCLEOTIDE SEQUENCE [LARGE SCALE GENOMIC DNA]</scope>
    <source>
        <strain evidence="2 3">R4</strain>
    </source>
</reference>
<organism evidence="2 3">
    <name type="scientific">Corynebacterium breve</name>
    <dbReference type="NCBI Taxonomy" id="3049799"/>
    <lineage>
        <taxon>Bacteria</taxon>
        <taxon>Bacillati</taxon>
        <taxon>Actinomycetota</taxon>
        <taxon>Actinomycetes</taxon>
        <taxon>Mycobacteriales</taxon>
        <taxon>Corynebacteriaceae</taxon>
        <taxon>Corynebacterium</taxon>
    </lineage>
</organism>
<dbReference type="RefSeq" id="WP_284825522.1">
    <property type="nucleotide sequence ID" value="NZ_CP126969.1"/>
</dbReference>
<gene>
    <name evidence="2" type="ORF">QP027_01785</name>
</gene>